<organism evidence="2 3">
    <name type="scientific">Malus baccata</name>
    <name type="common">Siberian crab apple</name>
    <name type="synonym">Pyrus baccata</name>
    <dbReference type="NCBI Taxonomy" id="106549"/>
    <lineage>
        <taxon>Eukaryota</taxon>
        <taxon>Viridiplantae</taxon>
        <taxon>Streptophyta</taxon>
        <taxon>Embryophyta</taxon>
        <taxon>Tracheophyta</taxon>
        <taxon>Spermatophyta</taxon>
        <taxon>Magnoliopsida</taxon>
        <taxon>eudicotyledons</taxon>
        <taxon>Gunneridae</taxon>
        <taxon>Pentapetalae</taxon>
        <taxon>rosids</taxon>
        <taxon>fabids</taxon>
        <taxon>Rosales</taxon>
        <taxon>Rosaceae</taxon>
        <taxon>Amygdaloideae</taxon>
        <taxon>Maleae</taxon>
        <taxon>Malus</taxon>
    </lineage>
</organism>
<keyword evidence="3" id="KW-1185">Reference proteome</keyword>
<evidence type="ECO:0000313" key="2">
    <source>
        <dbReference type="EMBL" id="TQD80082.1"/>
    </source>
</evidence>
<proteinExistence type="predicted"/>
<sequence>MRDLWRWTVLDTTLATSNERMLMVCFWVLAAAAPTHGGSSASVLRFFPLLGWLANRSYSGSVSDSSSSYFGVKFLQRVEVKKVEEREWKGANGWLQRRKEGRKQMGGCGGENGSRGWGR</sequence>
<evidence type="ECO:0000256" key="1">
    <source>
        <dbReference type="SAM" id="MobiDB-lite"/>
    </source>
</evidence>
<feature type="compositionally biased region" description="Gly residues" evidence="1">
    <location>
        <begin position="104"/>
        <end position="119"/>
    </location>
</feature>
<comment type="caution">
    <text evidence="2">The sequence shown here is derived from an EMBL/GenBank/DDBJ whole genome shotgun (WGS) entry which is preliminary data.</text>
</comment>
<name>A0A540L1C9_MALBA</name>
<dbReference type="EMBL" id="VIEB01000823">
    <property type="protein sequence ID" value="TQD80082.1"/>
    <property type="molecule type" value="Genomic_DNA"/>
</dbReference>
<dbReference type="AlphaFoldDB" id="A0A540L1C9"/>
<reference evidence="2 3" key="1">
    <citation type="journal article" date="2019" name="G3 (Bethesda)">
        <title>Sequencing of a Wild Apple (Malus baccata) Genome Unravels the Differences Between Cultivated and Wild Apple Species Regarding Disease Resistance and Cold Tolerance.</title>
        <authorList>
            <person name="Chen X."/>
        </authorList>
    </citation>
    <scope>NUCLEOTIDE SEQUENCE [LARGE SCALE GENOMIC DNA]</scope>
    <source>
        <strain evidence="3">cv. Shandingzi</strain>
        <tissue evidence="2">Leaves</tissue>
    </source>
</reference>
<feature type="region of interest" description="Disordered" evidence="1">
    <location>
        <begin position="99"/>
        <end position="119"/>
    </location>
</feature>
<protein>
    <submittedName>
        <fullName evidence="2">Uncharacterized protein</fullName>
    </submittedName>
</protein>
<dbReference type="Proteomes" id="UP000315295">
    <property type="component" value="Unassembled WGS sequence"/>
</dbReference>
<evidence type="ECO:0000313" key="3">
    <source>
        <dbReference type="Proteomes" id="UP000315295"/>
    </source>
</evidence>
<accession>A0A540L1C9</accession>
<gene>
    <name evidence="2" type="ORF">C1H46_034367</name>
</gene>